<dbReference type="Proteomes" id="UP000198919">
    <property type="component" value="Unassembled WGS sequence"/>
</dbReference>
<evidence type="ECO:0000313" key="1">
    <source>
        <dbReference type="EMBL" id="PHM39430.1"/>
    </source>
</evidence>
<sequence length="44" mass="5131">MSELPLSKENAIYSHKYGLSHKYIISISDINFKLTFMIAIFIPR</sequence>
<accession>A0A1I3IBQ9</accession>
<reference evidence="3" key="2">
    <citation type="submission" date="2016-10" db="EMBL/GenBank/DDBJ databases">
        <authorList>
            <person name="Varghese N."/>
            <person name="Submissions S."/>
        </authorList>
    </citation>
    <scope>NUCLEOTIDE SEQUENCE [LARGE SCALE GENOMIC DNA]</scope>
    <source>
        <strain evidence="3">DSM 17908</strain>
    </source>
</reference>
<dbReference type="EMBL" id="NITY01000010">
    <property type="protein sequence ID" value="PHM39430.1"/>
    <property type="molecule type" value="Genomic_DNA"/>
</dbReference>
<dbReference type="Proteomes" id="UP000224607">
    <property type="component" value="Unassembled WGS sequence"/>
</dbReference>
<organism evidence="2 3">
    <name type="scientific">Xenorhabdus mauleonii</name>
    <dbReference type="NCBI Taxonomy" id="351675"/>
    <lineage>
        <taxon>Bacteria</taxon>
        <taxon>Pseudomonadati</taxon>
        <taxon>Pseudomonadota</taxon>
        <taxon>Gammaproteobacteria</taxon>
        <taxon>Enterobacterales</taxon>
        <taxon>Morganellaceae</taxon>
        <taxon>Xenorhabdus</taxon>
    </lineage>
</organism>
<evidence type="ECO:0000313" key="2">
    <source>
        <dbReference type="EMBL" id="SFI45280.1"/>
    </source>
</evidence>
<evidence type="ECO:0000313" key="3">
    <source>
        <dbReference type="Proteomes" id="UP000198919"/>
    </source>
</evidence>
<reference evidence="1 4" key="3">
    <citation type="journal article" date="2017" name="Nat. Microbiol.">
        <title>Natural product diversity associated with the nematode symbionts Photorhabdus and Xenorhabdus.</title>
        <authorList>
            <person name="Tobias N.J."/>
            <person name="Wolff H."/>
            <person name="Djahanschiri B."/>
            <person name="Grundmann F."/>
            <person name="Kronenwerth M."/>
            <person name="Shi Y.M."/>
            <person name="Simonyi S."/>
            <person name="Grun P."/>
            <person name="Shapiro-Ilan D."/>
            <person name="Pidot S.J."/>
            <person name="Stinear T.P."/>
            <person name="Ebersberger I."/>
            <person name="Bode H.B."/>
        </authorList>
    </citation>
    <scope>NUCLEOTIDE SEQUENCE [LARGE SCALE GENOMIC DNA]</scope>
    <source>
        <strain evidence="1 4">DSM 17908</strain>
    </source>
</reference>
<reference evidence="2" key="1">
    <citation type="submission" date="2016-10" db="EMBL/GenBank/DDBJ databases">
        <authorList>
            <person name="de Groot N.N."/>
        </authorList>
    </citation>
    <scope>NUCLEOTIDE SEQUENCE [LARGE SCALE GENOMIC DNA]</scope>
    <source>
        <strain evidence="2">DSM 17908</strain>
    </source>
</reference>
<dbReference type="AlphaFoldDB" id="A0A1I3IBQ9"/>
<evidence type="ECO:0000313" key="4">
    <source>
        <dbReference type="Proteomes" id="UP000224607"/>
    </source>
</evidence>
<keyword evidence="4" id="KW-1185">Reference proteome</keyword>
<protein>
    <submittedName>
        <fullName evidence="2">Uncharacterized protein</fullName>
    </submittedName>
</protein>
<gene>
    <name evidence="2" type="ORF">SAMN05421680_101271</name>
    <name evidence="1" type="ORF">Xmau_02773</name>
</gene>
<name>A0A1I3IBQ9_9GAMM</name>
<proteinExistence type="predicted"/>
<dbReference type="EMBL" id="FORG01000001">
    <property type="protein sequence ID" value="SFI45280.1"/>
    <property type="molecule type" value="Genomic_DNA"/>
</dbReference>